<dbReference type="AlphaFoldDB" id="A0A1Y1RUP8"/>
<dbReference type="SUPFAM" id="SSF109854">
    <property type="entry name" value="DinB/YfiT-like putative metalloenzymes"/>
    <property type="match status" value="1"/>
</dbReference>
<keyword evidence="2" id="KW-1185">Reference proteome</keyword>
<dbReference type="OrthoDB" id="9798830at2"/>
<sequence length="162" mass="18696">MNQKEKEQILRNELEAVLEGGNAHDGWQHKLKNFPPDKINSGLPGLRTPVRTLLTPWTLLVHMRICVKDILDFIQMRDYSPLPFPEGYWPAEEKAPSPEEWNRELEGFALLMAEAVQLVRDLKTDLFSPLPHAPEYSVYRELLLIADHNAYHLGQLGLFEDL</sequence>
<name>A0A1Y1RUP8_9SPIO</name>
<gene>
    <name evidence="1" type="ORF">B4O97_15290</name>
</gene>
<evidence type="ECO:0000313" key="1">
    <source>
        <dbReference type="EMBL" id="ORC32816.1"/>
    </source>
</evidence>
<evidence type="ECO:0008006" key="3">
    <source>
        <dbReference type="Google" id="ProtNLM"/>
    </source>
</evidence>
<organism evidence="1 2">
    <name type="scientific">Marispirochaeta aestuarii</name>
    <dbReference type="NCBI Taxonomy" id="1963862"/>
    <lineage>
        <taxon>Bacteria</taxon>
        <taxon>Pseudomonadati</taxon>
        <taxon>Spirochaetota</taxon>
        <taxon>Spirochaetia</taxon>
        <taxon>Spirochaetales</taxon>
        <taxon>Spirochaetaceae</taxon>
        <taxon>Marispirochaeta</taxon>
    </lineage>
</organism>
<proteinExistence type="predicted"/>
<dbReference type="Proteomes" id="UP000192343">
    <property type="component" value="Unassembled WGS sequence"/>
</dbReference>
<accession>A0A1Y1RUP8</accession>
<dbReference type="RefSeq" id="WP_083052147.1">
    <property type="nucleotide sequence ID" value="NZ_CAXXQO010000002.1"/>
</dbReference>
<dbReference type="InterPro" id="IPR034660">
    <property type="entry name" value="DinB/YfiT-like"/>
</dbReference>
<comment type="caution">
    <text evidence="1">The sequence shown here is derived from an EMBL/GenBank/DDBJ whole genome shotgun (WGS) entry which is preliminary data.</text>
</comment>
<dbReference type="STRING" id="1963862.B4O97_15290"/>
<evidence type="ECO:0000313" key="2">
    <source>
        <dbReference type="Proteomes" id="UP000192343"/>
    </source>
</evidence>
<dbReference type="EMBL" id="MWQY01000019">
    <property type="protein sequence ID" value="ORC32816.1"/>
    <property type="molecule type" value="Genomic_DNA"/>
</dbReference>
<reference evidence="1 2" key="1">
    <citation type="submission" date="2017-03" db="EMBL/GenBank/DDBJ databases">
        <title>Draft Genome sequence of Marispirochaeta sp. strain JC444.</title>
        <authorList>
            <person name="Shivani Y."/>
            <person name="Subhash Y."/>
            <person name="Sasikala C."/>
            <person name="Ramana C."/>
        </authorList>
    </citation>
    <scope>NUCLEOTIDE SEQUENCE [LARGE SCALE GENOMIC DNA]</scope>
    <source>
        <strain evidence="1 2">JC444</strain>
    </source>
</reference>
<protein>
    <recommendedName>
        <fullName evidence="3">DinB-like domain-containing protein</fullName>
    </recommendedName>
</protein>